<keyword evidence="1" id="KW-1133">Transmembrane helix</keyword>
<name>A0A226DDK1_FOLCA</name>
<evidence type="ECO:0000313" key="3">
    <source>
        <dbReference type="EMBL" id="OXA43200.1"/>
    </source>
</evidence>
<feature type="chain" id="PRO_5012917561" evidence="2">
    <location>
        <begin position="20"/>
        <end position="138"/>
    </location>
</feature>
<evidence type="ECO:0000256" key="2">
    <source>
        <dbReference type="SAM" id="SignalP"/>
    </source>
</evidence>
<keyword evidence="1" id="KW-0812">Transmembrane</keyword>
<dbReference type="EMBL" id="LNIX01000023">
    <property type="protein sequence ID" value="OXA43200.1"/>
    <property type="molecule type" value="Genomic_DNA"/>
</dbReference>
<keyword evidence="1" id="KW-0472">Membrane</keyword>
<protein>
    <submittedName>
        <fullName evidence="3">Uncharacterized protein</fullName>
    </submittedName>
</protein>
<evidence type="ECO:0000313" key="4">
    <source>
        <dbReference type="Proteomes" id="UP000198287"/>
    </source>
</evidence>
<proteinExistence type="predicted"/>
<organism evidence="3 4">
    <name type="scientific">Folsomia candida</name>
    <name type="common">Springtail</name>
    <dbReference type="NCBI Taxonomy" id="158441"/>
    <lineage>
        <taxon>Eukaryota</taxon>
        <taxon>Metazoa</taxon>
        <taxon>Ecdysozoa</taxon>
        <taxon>Arthropoda</taxon>
        <taxon>Hexapoda</taxon>
        <taxon>Collembola</taxon>
        <taxon>Entomobryomorpha</taxon>
        <taxon>Isotomoidea</taxon>
        <taxon>Isotomidae</taxon>
        <taxon>Proisotominae</taxon>
        <taxon>Folsomia</taxon>
    </lineage>
</organism>
<gene>
    <name evidence="3" type="ORF">Fcan01_22048</name>
</gene>
<dbReference type="AlphaFoldDB" id="A0A226DDK1"/>
<feature type="transmembrane region" description="Helical" evidence="1">
    <location>
        <begin position="66"/>
        <end position="99"/>
    </location>
</feature>
<dbReference type="Proteomes" id="UP000198287">
    <property type="component" value="Unassembled WGS sequence"/>
</dbReference>
<reference evidence="3 4" key="1">
    <citation type="submission" date="2015-12" db="EMBL/GenBank/DDBJ databases">
        <title>The genome of Folsomia candida.</title>
        <authorList>
            <person name="Faddeeva A."/>
            <person name="Derks M.F."/>
            <person name="Anvar Y."/>
            <person name="Smit S."/>
            <person name="Van Straalen N."/>
            <person name="Roelofs D."/>
        </authorList>
    </citation>
    <scope>NUCLEOTIDE SEQUENCE [LARGE SCALE GENOMIC DNA]</scope>
    <source>
        <strain evidence="3 4">VU population</strain>
        <tissue evidence="3">Whole body</tissue>
    </source>
</reference>
<keyword evidence="4" id="KW-1185">Reference proteome</keyword>
<feature type="signal peptide" evidence="2">
    <location>
        <begin position="1"/>
        <end position="19"/>
    </location>
</feature>
<sequence length="138" mass="15673">MFGGIKFSLVLPIIVLIQCSILPHEQVTFTSKLSQFECPSHCDYCADQICHKYYYSYHYRDNLPKWVGWIIGTSTAFGISVFVGIILCACFCCRCCCFASYPRQRVSKLHDVSLIHGSTPPKFEPNNGQHVNPLIEKC</sequence>
<keyword evidence="2" id="KW-0732">Signal</keyword>
<evidence type="ECO:0000256" key="1">
    <source>
        <dbReference type="SAM" id="Phobius"/>
    </source>
</evidence>
<comment type="caution">
    <text evidence="3">The sequence shown here is derived from an EMBL/GenBank/DDBJ whole genome shotgun (WGS) entry which is preliminary data.</text>
</comment>
<accession>A0A226DDK1</accession>